<proteinExistence type="predicted"/>
<dbReference type="PANTHER" id="PTHR22106">
    <property type="entry name" value="COILED-COIL DOMAIN-CONTAINING PROTEIN 78"/>
    <property type="match status" value="1"/>
</dbReference>
<feature type="region of interest" description="Disordered" evidence="2">
    <location>
        <begin position="447"/>
        <end position="471"/>
    </location>
</feature>
<feature type="coiled-coil region" evidence="1">
    <location>
        <begin position="84"/>
        <end position="146"/>
    </location>
</feature>
<dbReference type="InterPro" id="IPR029329">
    <property type="entry name" value="DUF4472"/>
</dbReference>
<evidence type="ECO:0000256" key="1">
    <source>
        <dbReference type="SAM" id="Coils"/>
    </source>
</evidence>
<dbReference type="GO" id="GO:0005737">
    <property type="term" value="C:cytoplasm"/>
    <property type="evidence" value="ECO:0007669"/>
    <property type="project" value="TreeGrafter"/>
</dbReference>
<feature type="non-terminal residue" evidence="4">
    <location>
        <position position="1"/>
    </location>
</feature>
<feature type="non-terminal residue" evidence="4">
    <location>
        <position position="626"/>
    </location>
</feature>
<sequence length="626" mass="72389">MNSPEDSGNVSELREHIARLTNENIQLRDKNERLFSKLGDLQDKLGQLAGSKTDLSSKLVFSEEEKLKISKDLIEMQIQTNNMREQFEAEGFELKNKILTLENQLVELEMERDRLGRDNQAMRGRLQTAERNHKELADEYITLKSNYLALSKEHEKEVSRNDELSAELLGLARAQDDLLKQQESQARTRALYGEAAQELERVRAVVSRLSQRRVRPEHLASLEQERRTLEKSELLIKLHWTGDGKKSFTIVIADEYTRVILVLFPVHVHLLGHQDQIREELEKMKTSYEEQQSKLEEKVVAMGKEQQENKRAIRNTQHKLAEQSAALLSSQSQLKEVEAENSRLQLQLKELNEEYRARLVRYLQDLAEYMDASAGAAGTKRAPERAQMKNFVDNMLQDVRASYRSREEQLASAARGYKKRLQQLVRTHETLLIAYRMRREQILALGDRSLDPGPPESHFSLPERELQSEQSLELARLREDKARLEPNPAYHSPSLTILLSFHLLVSFRRVFLKSTLRVSPSRSESGTGGKASEEAWADIRKQLREFTHSTQEEQERERAQLITRATVAEEQVSELQEYVDKHLARYKQEITRLRKLLGTDTGRAHSADAPEAHLLRHAKRNPSYEL</sequence>
<protein>
    <submittedName>
        <fullName evidence="4">CCD78 protein</fullName>
    </submittedName>
</protein>
<dbReference type="PANTHER" id="PTHR22106:SF5">
    <property type="entry name" value="COILED-COIL DOMAIN-CONTAINING PROTEIN 78"/>
    <property type="match status" value="1"/>
</dbReference>
<dbReference type="AlphaFoldDB" id="A0A8J7NNU4"/>
<evidence type="ECO:0000256" key="2">
    <source>
        <dbReference type="SAM" id="MobiDB-lite"/>
    </source>
</evidence>
<dbReference type="Pfam" id="PF14739">
    <property type="entry name" value="DUF4472"/>
    <property type="match status" value="1"/>
</dbReference>
<dbReference type="EMBL" id="JAAWVO010020884">
    <property type="protein sequence ID" value="MBN3315390.1"/>
    <property type="molecule type" value="Genomic_DNA"/>
</dbReference>
<feature type="coiled-coil region" evidence="1">
    <location>
        <begin position="274"/>
        <end position="372"/>
    </location>
</feature>
<gene>
    <name evidence="4" type="primary">Ccdc78</name>
    <name evidence="4" type="ORF">GTO95_0008932</name>
</gene>
<dbReference type="InterPro" id="IPR039873">
    <property type="entry name" value="CCDC78"/>
</dbReference>
<evidence type="ECO:0000259" key="3">
    <source>
        <dbReference type="Pfam" id="PF14739"/>
    </source>
</evidence>
<keyword evidence="5" id="KW-1185">Reference proteome</keyword>
<accession>A0A8J7NNU4</accession>
<feature type="domain" description="DUF4472" evidence="3">
    <location>
        <begin position="62"/>
        <end position="168"/>
    </location>
</feature>
<dbReference type="Proteomes" id="UP000736164">
    <property type="component" value="Unassembled WGS sequence"/>
</dbReference>
<name>A0A8J7NNU4_ATRSP</name>
<evidence type="ECO:0000313" key="5">
    <source>
        <dbReference type="Proteomes" id="UP000736164"/>
    </source>
</evidence>
<keyword evidence="1" id="KW-0175">Coiled coil</keyword>
<reference evidence="4" key="1">
    <citation type="journal article" date="2021" name="Cell">
        <title>Tracing the genetic footprints of vertebrate landing in non-teleost ray-finned fishes.</title>
        <authorList>
            <person name="Bi X."/>
            <person name="Wang K."/>
            <person name="Yang L."/>
            <person name="Pan H."/>
            <person name="Jiang H."/>
            <person name="Wei Q."/>
            <person name="Fang M."/>
            <person name="Yu H."/>
            <person name="Zhu C."/>
            <person name="Cai Y."/>
            <person name="He Y."/>
            <person name="Gan X."/>
            <person name="Zeng H."/>
            <person name="Yu D."/>
            <person name="Zhu Y."/>
            <person name="Jiang H."/>
            <person name="Qiu Q."/>
            <person name="Yang H."/>
            <person name="Zhang Y.E."/>
            <person name="Wang W."/>
            <person name="Zhu M."/>
            <person name="He S."/>
            <person name="Zhang G."/>
        </authorList>
    </citation>
    <scope>NUCLEOTIDE SEQUENCE</scope>
    <source>
        <strain evidence="4">Allg_001</strain>
    </source>
</reference>
<feature type="coiled-coil region" evidence="1">
    <location>
        <begin position="10"/>
        <end position="44"/>
    </location>
</feature>
<evidence type="ECO:0000313" key="4">
    <source>
        <dbReference type="EMBL" id="MBN3315390.1"/>
    </source>
</evidence>
<dbReference type="Gene3D" id="6.10.250.2200">
    <property type="match status" value="1"/>
</dbReference>
<organism evidence="4 5">
    <name type="scientific">Atractosteus spatula</name>
    <name type="common">Alligator gar</name>
    <name type="synonym">Lepisosteus spatula</name>
    <dbReference type="NCBI Taxonomy" id="7917"/>
    <lineage>
        <taxon>Eukaryota</taxon>
        <taxon>Metazoa</taxon>
        <taxon>Chordata</taxon>
        <taxon>Craniata</taxon>
        <taxon>Vertebrata</taxon>
        <taxon>Euteleostomi</taxon>
        <taxon>Actinopterygii</taxon>
        <taxon>Neopterygii</taxon>
        <taxon>Holostei</taxon>
        <taxon>Semionotiformes</taxon>
        <taxon>Lepisosteidae</taxon>
        <taxon>Atractosteus</taxon>
    </lineage>
</organism>
<comment type="caution">
    <text evidence="4">The sequence shown here is derived from an EMBL/GenBank/DDBJ whole genome shotgun (WGS) entry which is preliminary data.</text>
</comment>